<protein>
    <submittedName>
        <fullName evidence="1">Uncharacterized protein</fullName>
    </submittedName>
</protein>
<accession>A0A6A6VCI6</accession>
<evidence type="ECO:0000313" key="2">
    <source>
        <dbReference type="Proteomes" id="UP000799440"/>
    </source>
</evidence>
<dbReference type="AlphaFoldDB" id="A0A6A6VCI6"/>
<gene>
    <name evidence="1" type="ORF">M011DRAFT_345341</name>
</gene>
<reference evidence="1" key="1">
    <citation type="journal article" date="2020" name="Stud. Mycol.">
        <title>101 Dothideomycetes genomes: a test case for predicting lifestyles and emergence of pathogens.</title>
        <authorList>
            <person name="Haridas S."/>
            <person name="Albert R."/>
            <person name="Binder M."/>
            <person name="Bloem J."/>
            <person name="Labutti K."/>
            <person name="Salamov A."/>
            <person name="Andreopoulos B."/>
            <person name="Baker S."/>
            <person name="Barry K."/>
            <person name="Bills G."/>
            <person name="Bluhm B."/>
            <person name="Cannon C."/>
            <person name="Castanera R."/>
            <person name="Culley D."/>
            <person name="Daum C."/>
            <person name="Ezra D."/>
            <person name="Gonzalez J."/>
            <person name="Henrissat B."/>
            <person name="Kuo A."/>
            <person name="Liang C."/>
            <person name="Lipzen A."/>
            <person name="Lutzoni F."/>
            <person name="Magnuson J."/>
            <person name="Mondo S."/>
            <person name="Nolan M."/>
            <person name="Ohm R."/>
            <person name="Pangilinan J."/>
            <person name="Park H.-J."/>
            <person name="Ramirez L."/>
            <person name="Alfaro M."/>
            <person name="Sun H."/>
            <person name="Tritt A."/>
            <person name="Yoshinaga Y."/>
            <person name="Zwiers L.-H."/>
            <person name="Turgeon B."/>
            <person name="Goodwin S."/>
            <person name="Spatafora J."/>
            <person name="Crous P."/>
            <person name="Grigoriev I."/>
        </authorList>
    </citation>
    <scope>NUCLEOTIDE SEQUENCE</scope>
    <source>
        <strain evidence="1">CBS 119925</strain>
    </source>
</reference>
<organism evidence="1 2">
    <name type="scientific">Sporormia fimetaria CBS 119925</name>
    <dbReference type="NCBI Taxonomy" id="1340428"/>
    <lineage>
        <taxon>Eukaryota</taxon>
        <taxon>Fungi</taxon>
        <taxon>Dikarya</taxon>
        <taxon>Ascomycota</taxon>
        <taxon>Pezizomycotina</taxon>
        <taxon>Dothideomycetes</taxon>
        <taxon>Pleosporomycetidae</taxon>
        <taxon>Pleosporales</taxon>
        <taxon>Sporormiaceae</taxon>
        <taxon>Sporormia</taxon>
    </lineage>
</organism>
<proteinExistence type="predicted"/>
<evidence type="ECO:0000313" key="1">
    <source>
        <dbReference type="EMBL" id="KAF2748342.1"/>
    </source>
</evidence>
<name>A0A6A6VCI6_9PLEO</name>
<sequence length="124" mass="14049">MIRFGLYLQSIDSKMKLLSILLASAARWESIQISVPVAMAVVIFALRCARTAGFLGSHRMAMQVVGCCFKLVVRMANGFGLRIRLRVDEREDETSMRREIRVSDLIRIVPTLATEFILEFILSL</sequence>
<dbReference type="Proteomes" id="UP000799440">
    <property type="component" value="Unassembled WGS sequence"/>
</dbReference>
<keyword evidence="2" id="KW-1185">Reference proteome</keyword>
<dbReference type="EMBL" id="MU006569">
    <property type="protein sequence ID" value="KAF2748342.1"/>
    <property type="molecule type" value="Genomic_DNA"/>
</dbReference>